<dbReference type="InterPro" id="IPR006630">
    <property type="entry name" value="La_HTH"/>
</dbReference>
<dbReference type="EMBL" id="JAAGNN010000020">
    <property type="protein sequence ID" value="KAF4075593.1"/>
    <property type="molecule type" value="Genomic_DNA"/>
</dbReference>
<proteinExistence type="predicted"/>
<dbReference type="SUPFAM" id="SSF46785">
    <property type="entry name" value="Winged helix' DNA-binding domain"/>
    <property type="match status" value="1"/>
</dbReference>
<feature type="region of interest" description="Disordered" evidence="4">
    <location>
        <begin position="871"/>
        <end position="893"/>
    </location>
</feature>
<dbReference type="Pfam" id="PF05383">
    <property type="entry name" value="La"/>
    <property type="match status" value="1"/>
</dbReference>
<feature type="compositionally biased region" description="Polar residues" evidence="4">
    <location>
        <begin position="1159"/>
        <end position="1169"/>
    </location>
</feature>
<dbReference type="GO" id="GO:0005829">
    <property type="term" value="C:cytosol"/>
    <property type="evidence" value="ECO:0007669"/>
    <property type="project" value="TreeGrafter"/>
</dbReference>
<evidence type="ECO:0000256" key="2">
    <source>
        <dbReference type="ARBA" id="ARBA00022884"/>
    </source>
</evidence>
<feature type="compositionally biased region" description="Low complexity" evidence="4">
    <location>
        <begin position="874"/>
        <end position="884"/>
    </location>
</feature>
<feature type="compositionally biased region" description="Polar residues" evidence="4">
    <location>
        <begin position="1743"/>
        <end position="1762"/>
    </location>
</feature>
<gene>
    <name evidence="6" type="ORF">AMELA_G00220590</name>
</gene>
<feature type="compositionally biased region" description="Basic and acidic residues" evidence="4">
    <location>
        <begin position="1726"/>
        <end position="1741"/>
    </location>
</feature>
<dbReference type="SMART" id="SM00715">
    <property type="entry name" value="LA"/>
    <property type="match status" value="1"/>
</dbReference>
<dbReference type="InterPro" id="IPR058699">
    <property type="entry name" value="RRM_LARP4/4B"/>
</dbReference>
<feature type="compositionally biased region" description="Polar residues" evidence="4">
    <location>
        <begin position="619"/>
        <end position="633"/>
    </location>
</feature>
<feature type="region of interest" description="Disordered" evidence="4">
    <location>
        <begin position="606"/>
        <end position="641"/>
    </location>
</feature>
<dbReference type="Pfam" id="PF26088">
    <property type="entry name" value="RRM_LARP4"/>
    <property type="match status" value="1"/>
</dbReference>
<evidence type="ECO:0000256" key="1">
    <source>
        <dbReference type="ARBA" id="ARBA00022553"/>
    </source>
</evidence>
<reference evidence="6 7" key="1">
    <citation type="submission" date="2020-02" db="EMBL/GenBank/DDBJ databases">
        <title>A chromosome-scale genome assembly of the black bullhead catfish (Ameiurus melas).</title>
        <authorList>
            <person name="Wen M."/>
            <person name="Zham M."/>
            <person name="Cabau C."/>
            <person name="Klopp C."/>
            <person name="Donnadieu C."/>
            <person name="Roques C."/>
            <person name="Bouchez O."/>
            <person name="Lampietro C."/>
            <person name="Jouanno E."/>
            <person name="Herpin A."/>
            <person name="Louis A."/>
            <person name="Berthelot C."/>
            <person name="Parey E."/>
            <person name="Roest-Crollius H."/>
            <person name="Braasch I."/>
            <person name="Postlethwait J."/>
            <person name="Robinson-Rechavi M."/>
            <person name="Echchiki A."/>
            <person name="Begum T."/>
            <person name="Montfort J."/>
            <person name="Schartl M."/>
            <person name="Bobe J."/>
            <person name="Guiguen Y."/>
        </authorList>
    </citation>
    <scope>NUCLEOTIDE SEQUENCE [LARGE SCALE GENOMIC DNA]</scope>
    <source>
        <strain evidence="6">M_S1</strain>
        <tissue evidence="6">Blood</tissue>
    </source>
</reference>
<dbReference type="GO" id="GO:0003730">
    <property type="term" value="F:mRNA 3'-UTR binding"/>
    <property type="evidence" value="ECO:0007669"/>
    <property type="project" value="TreeGrafter"/>
</dbReference>
<name>A0A7J5ZYT6_AMEME</name>
<dbReference type="Proteomes" id="UP000593565">
    <property type="component" value="Unassembled WGS sequence"/>
</dbReference>
<dbReference type="Gene3D" id="1.10.10.10">
    <property type="entry name" value="Winged helix-like DNA-binding domain superfamily/Winged helix DNA-binding domain"/>
    <property type="match status" value="1"/>
</dbReference>
<feature type="region of interest" description="Disordered" evidence="4">
    <location>
        <begin position="475"/>
        <end position="496"/>
    </location>
</feature>
<dbReference type="CDD" id="cd08036">
    <property type="entry name" value="LARP_5"/>
    <property type="match status" value="1"/>
</dbReference>
<dbReference type="GO" id="GO:0045727">
    <property type="term" value="P:positive regulation of translation"/>
    <property type="evidence" value="ECO:0007669"/>
    <property type="project" value="TreeGrafter"/>
</dbReference>
<dbReference type="PROSITE" id="PS50961">
    <property type="entry name" value="HTH_LA"/>
    <property type="match status" value="1"/>
</dbReference>
<feature type="non-terminal residue" evidence="6">
    <location>
        <position position="1805"/>
    </location>
</feature>
<evidence type="ECO:0000313" key="7">
    <source>
        <dbReference type="Proteomes" id="UP000593565"/>
    </source>
</evidence>
<dbReference type="PANTHER" id="PTHR22792">
    <property type="entry name" value="LUPUS LA PROTEIN-RELATED"/>
    <property type="match status" value="1"/>
</dbReference>
<accession>A0A7J5ZYT6</accession>
<feature type="compositionally biased region" description="Basic residues" evidence="4">
    <location>
        <begin position="1567"/>
        <end position="1577"/>
    </location>
</feature>
<dbReference type="GO" id="GO:0010494">
    <property type="term" value="C:cytoplasmic stress granule"/>
    <property type="evidence" value="ECO:0007669"/>
    <property type="project" value="TreeGrafter"/>
</dbReference>
<feature type="region of interest" description="Disordered" evidence="4">
    <location>
        <begin position="1479"/>
        <end position="1805"/>
    </location>
</feature>
<dbReference type="InterPro" id="IPR045180">
    <property type="entry name" value="La_dom_prot"/>
</dbReference>
<organism evidence="6 7">
    <name type="scientific">Ameiurus melas</name>
    <name type="common">Black bullhead</name>
    <name type="synonym">Silurus melas</name>
    <dbReference type="NCBI Taxonomy" id="219545"/>
    <lineage>
        <taxon>Eukaryota</taxon>
        <taxon>Metazoa</taxon>
        <taxon>Chordata</taxon>
        <taxon>Craniata</taxon>
        <taxon>Vertebrata</taxon>
        <taxon>Euteleostomi</taxon>
        <taxon>Actinopterygii</taxon>
        <taxon>Neopterygii</taxon>
        <taxon>Teleostei</taxon>
        <taxon>Ostariophysi</taxon>
        <taxon>Siluriformes</taxon>
        <taxon>Ictaluridae</taxon>
        <taxon>Ameiurus</taxon>
    </lineage>
</organism>
<feature type="compositionally biased region" description="Basic and acidic residues" evidence="4">
    <location>
        <begin position="1622"/>
        <end position="1634"/>
    </location>
</feature>
<feature type="compositionally biased region" description="Basic and acidic residues" evidence="4">
    <location>
        <begin position="606"/>
        <end position="618"/>
    </location>
</feature>
<keyword evidence="2 3" id="KW-0694">RNA-binding</keyword>
<evidence type="ECO:0000313" key="6">
    <source>
        <dbReference type="EMBL" id="KAF4075593.1"/>
    </source>
</evidence>
<evidence type="ECO:0000256" key="4">
    <source>
        <dbReference type="SAM" id="MobiDB-lite"/>
    </source>
</evidence>
<feature type="region of interest" description="Disordered" evidence="4">
    <location>
        <begin position="1159"/>
        <end position="1182"/>
    </location>
</feature>
<dbReference type="PANTHER" id="PTHR22792:SF43">
    <property type="entry name" value="LA-RELATED PROTEIN 4B"/>
    <property type="match status" value="1"/>
</dbReference>
<evidence type="ECO:0000259" key="5">
    <source>
        <dbReference type="PROSITE" id="PS50961"/>
    </source>
</evidence>
<dbReference type="InterPro" id="IPR036388">
    <property type="entry name" value="WH-like_DNA-bd_sf"/>
</dbReference>
<comment type="caution">
    <text evidence="6">The sequence shown here is derived from an EMBL/GenBank/DDBJ whole genome shotgun (WGS) entry which is preliminary data.</text>
</comment>
<keyword evidence="1" id="KW-0597">Phosphoprotein</keyword>
<keyword evidence="7" id="KW-1185">Reference proteome</keyword>
<sequence>HARHLYKFKCAILSVGRGVKRHVVPPRSFSLPLSWSATLRAAASGLSAGRIFALKFNMGCCFSKDLNPNLVGERTSLLQTSVNESCVDQDVKQYSSVTELAKEKRSAYGQTSRAMDARSDASSTNFSASLSASDKRSRTVAWDEFKDGSRNKPLGDVSKDSDLQTETAVLKSVKRRIAENAVKRANWFCEVESSQRADSTRFKPRCESKTTADTLVPNGRHVTATCTSDDVSLEFSIAQEHVHAECSTNQKPDVFFTTKYLYDGLLDSDEKRSDFLTSGRTQSFYSICSIDADDLEGEREPATMTHPAAFAHTGLFANIETKVFVNTSLTNAALEAFIGTKETQVDGEILSEDLPAETLPHVLPDVIGTFCDTGLREDAVSETSVSVPPEDIVMEMSGKHGHTSHITGLHKNVNETIPDLLEGNDLLSDSMVDHTDVDCTCTTRVNTDAELMNVSKLDITEMGCELLHCSETPEQELRSVSSESRNSDNQESHLNSCVDCRESKQVEPNTEVDLSVMREALHELEPCSRVKPDHEFLRSEISSVSPFIKDEPSSFVTSLESDLKTRGFITESSSRNAEVLNLSCKSCLTPAKDGMEPPKSICSYAEREDPATEPEPRSEFNSPQSLNSLTSEDISGGNGDALQPVTFQTGLVDYSGLDACSLLSHCDAEKREINFGMEDVTCHISSTELSDLAQESECVETSENSVHINSNADYCHPLHTSQSLLKDLGEALQNPEDLKTSEKQMFPATAQESFNMREEDGCCPKEKDTLIKPECFNEHMLEGPNQISISIYPVKTPEKELQTSRSMDFDFTFGRNNDEQVMCLFLEGSRENAALSGHAEPHDTFESTTSCINSTQCQSAHVHVHTLLGKTDAQSSSEPPNQESELTHGDVQDVHTIGSAEYRVPLGRTMRPMFEIGELAHALEGHDSFDEGVECFVTSRLQGYQLDGLHASGSSCDLGAAGMCPVPNFSDNQAIPLPVEPGQVDLYASTPSYEIHFLGPNAITVPVQVENPQTLTSTNDSEREQGVLNMVSDLLGKSEVNEDGDCSHFLSVWAREPELESVWQYGLSEADLMGRDGQEEGNADSALDSKRDRAFTEAYPYSLLVSDGACVWDWQKTYGELVESTKVSDLNPNAKAWASYIPNQETSGRAYTHGLQSWVDSSDAGNTGSRGYVPGDDGEKWNEETQVPVSVGLPSAEPPEPVDMETAENQLPTNIKGSDGSDSSQQLEDLREQLKATLEFCLSRENLANDMYLISQMDSDQYVPIVTVANLDQIKKLSTDVDLIADILKTLPLVQVDKCGEKVRPNQNRCIVILREVPEATPVEEVESLFKSDKLPKFVLCEFAYNDNWFITFESEADAQLAYQYLREEVKTFQGKPIKARIKAKAIAVNTFVPKNGYRPVDLSSNLQQRYTSYYIPPAFGAQQQFPPFYRLVTHQGWSTTQGYLDPSLVTPFTNPGFINGFAGSPAFKSAAAPLTARPFQPRNRNHSKSHIRPSAPAAERGTGLLENPGSFTSSTERIPNGTRPPHAHQLGSRPRLPSAPSYPRREQVGSGRMEMNGADYSPVMGRGRRNGYGYKKRREDKFTKASTQSPPPAQERVPSPSFELGLSSFPPLPGAAGNLKPEVKTESSLENRLSDIVTGAAKDKPVNKDTMSSRVSSGTHREPTQTVSPVPQPAVEQQNPLSPTCKLSSVKSQEVKLKEMSSPVDVPAMSDPKSPTPVQITPTTEPRKPSYAEICQRIREAPTQQPPVESKPTTASPSTEEPASLDSAEPKCREPRPVSAKPAPHRAREAWKCHQGVGDTAPQS</sequence>
<dbReference type="InterPro" id="IPR036390">
    <property type="entry name" value="WH_DNA-bd_sf"/>
</dbReference>
<protein>
    <recommendedName>
        <fullName evidence="5">HTH La-type RNA-binding domain-containing protein</fullName>
    </recommendedName>
</protein>
<feature type="domain" description="HTH La-type RNA-binding" evidence="5">
    <location>
        <begin position="1224"/>
        <end position="1313"/>
    </location>
</feature>
<evidence type="ECO:0000256" key="3">
    <source>
        <dbReference type="PROSITE-ProRule" id="PRU00332"/>
    </source>
</evidence>
<feature type="compositionally biased region" description="Polar residues" evidence="4">
    <location>
        <begin position="1650"/>
        <end position="1693"/>
    </location>
</feature>